<dbReference type="Pfam" id="PF01435">
    <property type="entry name" value="Peptidase_M48"/>
    <property type="match status" value="1"/>
</dbReference>
<evidence type="ECO:0000256" key="2">
    <source>
        <dbReference type="ARBA" id="ARBA00022723"/>
    </source>
</evidence>
<feature type="domain" description="Peptidase M48" evidence="9">
    <location>
        <begin position="190"/>
        <end position="368"/>
    </location>
</feature>
<feature type="domain" description="DUF7092" evidence="10">
    <location>
        <begin position="5"/>
        <end position="79"/>
    </location>
</feature>
<evidence type="ECO:0000256" key="3">
    <source>
        <dbReference type="ARBA" id="ARBA00022801"/>
    </source>
</evidence>
<keyword evidence="2" id="KW-0479">Metal-binding</keyword>
<dbReference type="STRING" id="488533.SAMN04487960_106146"/>
<evidence type="ECO:0000256" key="4">
    <source>
        <dbReference type="ARBA" id="ARBA00022833"/>
    </source>
</evidence>
<feature type="transmembrane region" description="Helical" evidence="8">
    <location>
        <begin position="95"/>
        <end position="113"/>
    </location>
</feature>
<dbReference type="InterPro" id="IPR051156">
    <property type="entry name" value="Mito/Outer_Membr_Metalloprot"/>
</dbReference>
<dbReference type="RefSeq" id="WP_091813681.1">
    <property type="nucleotide sequence ID" value="NZ_FNNE01000006.1"/>
</dbReference>
<dbReference type="Proteomes" id="UP000199675">
    <property type="component" value="Unassembled WGS sequence"/>
</dbReference>
<evidence type="ECO:0000259" key="9">
    <source>
        <dbReference type="Pfam" id="PF01435"/>
    </source>
</evidence>
<keyword evidence="1 6" id="KW-0645">Protease</keyword>
<evidence type="ECO:0000259" key="10">
    <source>
        <dbReference type="Pfam" id="PF23368"/>
    </source>
</evidence>
<dbReference type="EMBL" id="FNNE01000006">
    <property type="protein sequence ID" value="SDX10995.1"/>
    <property type="molecule type" value="Genomic_DNA"/>
</dbReference>
<evidence type="ECO:0000256" key="7">
    <source>
        <dbReference type="SAM" id="MobiDB-lite"/>
    </source>
</evidence>
<evidence type="ECO:0000256" key="1">
    <source>
        <dbReference type="ARBA" id="ARBA00022670"/>
    </source>
</evidence>
<dbReference type="AlphaFoldDB" id="A0A1H2Z0Y0"/>
<evidence type="ECO:0000313" key="12">
    <source>
        <dbReference type="Proteomes" id="UP000199675"/>
    </source>
</evidence>
<comment type="cofactor">
    <cofactor evidence="6">
        <name>Zn(2+)</name>
        <dbReference type="ChEBI" id="CHEBI:29105"/>
    </cofactor>
    <text evidence="6">Binds 1 zinc ion per subunit.</text>
</comment>
<dbReference type="InterPro" id="IPR055518">
    <property type="entry name" value="DUF7092"/>
</dbReference>
<keyword evidence="8" id="KW-0812">Transmembrane</keyword>
<feature type="region of interest" description="Disordered" evidence="7">
    <location>
        <begin position="308"/>
        <end position="375"/>
    </location>
</feature>
<dbReference type="PANTHER" id="PTHR22726:SF1">
    <property type="entry name" value="METALLOENDOPEPTIDASE OMA1, MITOCHONDRIAL"/>
    <property type="match status" value="1"/>
</dbReference>
<sequence>MHKSISGFYYDGQSSQRHACRLYLAEGGAVLFEGITLPTMAFEELEVPSRVGNTPRTLGLPNGGFFETADNRQLDAMVQDNRGGGFSLHRLEHKLRYILPLLALCVAVVYLTVTRGIPYLSERVAYQLSADWSEELGASVLDQLDELYFYPSETPKDVRAEYRALLNSAVPEGSDFSYTLHFRDGGLVGANAFALPDGSIVVTDQLLDMGATQDEVLAVIFHEIGHVEQRHSLRSLLESSGVAILFTLLTGDAEFVQDFVVALPPLLLQAKFSRNHEWEADSYALAQMRAANVDPIHFATMMEKLSGLAREGEDERHRDDVDGPVSEGGEVAAKQDAPGKTEKSTGARMLEYLSTHPPSEERIERFRQASEAAAG</sequence>
<accession>A0A1H2Z0Y0</accession>
<feature type="compositionally biased region" description="Basic and acidic residues" evidence="7">
    <location>
        <begin position="310"/>
        <end position="321"/>
    </location>
</feature>
<keyword evidence="3 6" id="KW-0378">Hydrolase</keyword>
<dbReference type="Pfam" id="PF23368">
    <property type="entry name" value="DUF7092"/>
    <property type="match status" value="1"/>
</dbReference>
<dbReference type="CDD" id="cd07332">
    <property type="entry name" value="M48C_Oma1_like"/>
    <property type="match status" value="1"/>
</dbReference>
<comment type="similarity">
    <text evidence="6">Belongs to the peptidase M48 family.</text>
</comment>
<keyword evidence="4 6" id="KW-0862">Zinc</keyword>
<feature type="compositionally biased region" description="Basic and acidic residues" evidence="7">
    <location>
        <begin position="358"/>
        <end position="368"/>
    </location>
</feature>
<dbReference type="GO" id="GO:0016020">
    <property type="term" value="C:membrane"/>
    <property type="evidence" value="ECO:0007669"/>
    <property type="project" value="TreeGrafter"/>
</dbReference>
<organism evidence="11 12">
    <name type="scientific">Marinobacter mobilis</name>
    <dbReference type="NCBI Taxonomy" id="488533"/>
    <lineage>
        <taxon>Bacteria</taxon>
        <taxon>Pseudomonadati</taxon>
        <taxon>Pseudomonadota</taxon>
        <taxon>Gammaproteobacteria</taxon>
        <taxon>Pseudomonadales</taxon>
        <taxon>Marinobacteraceae</taxon>
        <taxon>Marinobacter</taxon>
    </lineage>
</organism>
<keyword evidence="12" id="KW-1185">Reference proteome</keyword>
<dbReference type="GO" id="GO:0051603">
    <property type="term" value="P:proteolysis involved in protein catabolic process"/>
    <property type="evidence" value="ECO:0007669"/>
    <property type="project" value="TreeGrafter"/>
</dbReference>
<evidence type="ECO:0000256" key="8">
    <source>
        <dbReference type="SAM" id="Phobius"/>
    </source>
</evidence>
<dbReference type="Gene3D" id="3.30.2010.10">
    <property type="entry name" value="Metalloproteases ('zincins'), catalytic domain"/>
    <property type="match status" value="1"/>
</dbReference>
<keyword evidence="5 6" id="KW-0482">Metalloprotease</keyword>
<keyword evidence="8" id="KW-0472">Membrane</keyword>
<protein>
    <submittedName>
        <fullName evidence="11">Zn-dependent protease with chaperone function</fullName>
    </submittedName>
</protein>
<dbReference type="GO" id="GO:0004222">
    <property type="term" value="F:metalloendopeptidase activity"/>
    <property type="evidence" value="ECO:0007669"/>
    <property type="project" value="InterPro"/>
</dbReference>
<evidence type="ECO:0000256" key="5">
    <source>
        <dbReference type="ARBA" id="ARBA00023049"/>
    </source>
</evidence>
<evidence type="ECO:0000313" key="11">
    <source>
        <dbReference type="EMBL" id="SDX10995.1"/>
    </source>
</evidence>
<dbReference type="GO" id="GO:0046872">
    <property type="term" value="F:metal ion binding"/>
    <property type="evidence" value="ECO:0007669"/>
    <property type="project" value="UniProtKB-KW"/>
</dbReference>
<proteinExistence type="inferred from homology"/>
<name>A0A1H2Z0Y0_9GAMM</name>
<reference evidence="11 12" key="1">
    <citation type="submission" date="2016-10" db="EMBL/GenBank/DDBJ databases">
        <authorList>
            <person name="de Groot N.N."/>
        </authorList>
    </citation>
    <scope>NUCLEOTIDE SEQUENCE [LARGE SCALE GENOMIC DNA]</scope>
    <source>
        <strain evidence="11 12">CGMCC 1.7059</strain>
    </source>
</reference>
<dbReference type="OrthoDB" id="9810445at2"/>
<keyword evidence="8" id="KW-1133">Transmembrane helix</keyword>
<gene>
    <name evidence="11" type="ORF">SAMN04487960_106146</name>
</gene>
<dbReference type="InterPro" id="IPR001915">
    <property type="entry name" value="Peptidase_M48"/>
</dbReference>
<evidence type="ECO:0000256" key="6">
    <source>
        <dbReference type="RuleBase" id="RU003983"/>
    </source>
</evidence>
<dbReference type="PANTHER" id="PTHR22726">
    <property type="entry name" value="METALLOENDOPEPTIDASE OMA1"/>
    <property type="match status" value="1"/>
</dbReference>